<organism evidence="2 3">
    <name type="scientific">Paracoccus jeotgali</name>
    <dbReference type="NCBI Taxonomy" id="2065379"/>
    <lineage>
        <taxon>Bacteria</taxon>
        <taxon>Pseudomonadati</taxon>
        <taxon>Pseudomonadota</taxon>
        <taxon>Alphaproteobacteria</taxon>
        <taxon>Rhodobacterales</taxon>
        <taxon>Paracoccaceae</taxon>
        <taxon>Paracoccus</taxon>
    </lineage>
</organism>
<evidence type="ECO:0000313" key="2">
    <source>
        <dbReference type="EMBL" id="AUM74474.1"/>
    </source>
</evidence>
<proteinExistence type="predicted"/>
<dbReference type="OrthoDB" id="7868545at2"/>
<gene>
    <name evidence="2" type="ORF">CYR75_09470</name>
</gene>
<evidence type="ECO:0000313" key="3">
    <source>
        <dbReference type="Proteomes" id="UP000234882"/>
    </source>
</evidence>
<keyword evidence="3" id="KW-1185">Reference proteome</keyword>
<dbReference type="RefSeq" id="WP_101499820.1">
    <property type="nucleotide sequence ID" value="NZ_CP025583.1"/>
</dbReference>
<evidence type="ECO:0000256" key="1">
    <source>
        <dbReference type="SAM" id="MobiDB-lite"/>
    </source>
</evidence>
<dbReference type="Proteomes" id="UP000234882">
    <property type="component" value="Chromosome"/>
</dbReference>
<sequence>MIGVVIWSSEETRKAVIWCEDQGPLAYLGGGEGVIADLDWPVPGDLLRLECETVGNLRHATSVSVIAARACPQLPAALLGQTNRPASHLRIVARGDDSRVEDPFRAGEGKHASSLAPAASR</sequence>
<protein>
    <submittedName>
        <fullName evidence="2">Uncharacterized protein</fullName>
    </submittedName>
</protein>
<accession>A0A2K9MFV2</accession>
<feature type="region of interest" description="Disordered" evidence="1">
    <location>
        <begin position="100"/>
        <end position="121"/>
    </location>
</feature>
<dbReference type="KEGG" id="paru:CYR75_09470"/>
<dbReference type="EMBL" id="CP025583">
    <property type="protein sequence ID" value="AUM74474.1"/>
    <property type="molecule type" value="Genomic_DNA"/>
</dbReference>
<name>A0A2K9MFV2_9RHOB</name>
<reference evidence="3" key="1">
    <citation type="submission" date="2017-12" db="EMBL/GenBank/DDBJ databases">
        <title>Genomic analysis of Paracoccus sp. CBA4604.</title>
        <authorList>
            <person name="Roh S.W."/>
            <person name="Kim J.Y."/>
            <person name="Kim J.S."/>
        </authorList>
    </citation>
    <scope>NUCLEOTIDE SEQUENCE [LARGE SCALE GENOMIC DNA]</scope>
    <source>
        <strain evidence="3">CBA4604</strain>
    </source>
</reference>
<dbReference type="AlphaFoldDB" id="A0A2K9MFV2"/>
<feature type="compositionally biased region" description="Basic and acidic residues" evidence="1">
    <location>
        <begin position="100"/>
        <end position="111"/>
    </location>
</feature>